<dbReference type="InterPro" id="IPR012337">
    <property type="entry name" value="RNaseH-like_sf"/>
</dbReference>
<accession>A0AAN8JXG9</accession>
<organism evidence="3 4">
    <name type="scientific">Patella caerulea</name>
    <name type="common">Rayed Mediterranean limpet</name>
    <dbReference type="NCBI Taxonomy" id="87958"/>
    <lineage>
        <taxon>Eukaryota</taxon>
        <taxon>Metazoa</taxon>
        <taxon>Spiralia</taxon>
        <taxon>Lophotrochozoa</taxon>
        <taxon>Mollusca</taxon>
        <taxon>Gastropoda</taxon>
        <taxon>Patellogastropoda</taxon>
        <taxon>Patelloidea</taxon>
        <taxon>Patellidae</taxon>
        <taxon>Patella</taxon>
    </lineage>
</organism>
<dbReference type="AlphaFoldDB" id="A0AAN8JXG9"/>
<dbReference type="EMBL" id="JAZGQO010000007">
    <property type="protein sequence ID" value="KAK6182538.1"/>
    <property type="molecule type" value="Genomic_DNA"/>
</dbReference>
<dbReference type="InterPro" id="IPR036397">
    <property type="entry name" value="RNaseH_sf"/>
</dbReference>
<evidence type="ECO:0000313" key="2">
    <source>
        <dbReference type="EMBL" id="KAK6178305.1"/>
    </source>
</evidence>
<dbReference type="Pfam" id="PF24764">
    <property type="entry name" value="rva_4"/>
    <property type="match status" value="1"/>
</dbReference>
<evidence type="ECO:0000313" key="4">
    <source>
        <dbReference type="Proteomes" id="UP001347796"/>
    </source>
</evidence>
<protein>
    <recommendedName>
        <fullName evidence="1">Integrase core domain-containing protein</fullName>
    </recommendedName>
</protein>
<dbReference type="PANTHER" id="PTHR46791">
    <property type="entry name" value="EXPRESSED PROTEIN"/>
    <property type="match status" value="1"/>
</dbReference>
<sequence length="396" mass="46012">MDNSSGSRSEQEIISDYFHRGLTCFEILAFLIAYHGVQFGYRQLKRKLKQFGLCRNTGPRYFESVVTAVESEISGCGKDLGYRLMHKRIQQKYQLAVSREQIRLVLKHLDPLGVEGRKQRRLKRREYSVKGPNYLWHIDGWDKLKQFGFGIHGCIDGYSRKILWLEVASTNKDPFVICSYFARCIKEINGIPLKIRADRGTENVHVELMQNSLSTLNTENEDNMQVHFLYGKSTANQRIENWWSKFGMMGMTTWINHFKAMSDAGIIDTSEELDIQCIIFCYINLLRTELERIVEMWNTHSIRRSRNSQQPYGKPDVIYCLPELNGSQDYLQLLNTNELATLSEALVKTTPCCKEEFRELFLLTMDLNGKTQPSNMLEADDLLVYLLDTINYDLSM</sequence>
<evidence type="ECO:0000313" key="3">
    <source>
        <dbReference type="EMBL" id="KAK6182538.1"/>
    </source>
</evidence>
<dbReference type="InterPro" id="IPR058913">
    <property type="entry name" value="Integrase_dom_put"/>
</dbReference>
<comment type="caution">
    <text evidence="3">The sequence shown here is derived from an EMBL/GenBank/DDBJ whole genome shotgun (WGS) entry which is preliminary data.</text>
</comment>
<dbReference type="EMBL" id="JAZGQO010000009">
    <property type="protein sequence ID" value="KAK6178305.1"/>
    <property type="molecule type" value="Genomic_DNA"/>
</dbReference>
<keyword evidence="4" id="KW-1185">Reference proteome</keyword>
<gene>
    <name evidence="3" type="ORF">SNE40_010196</name>
    <name evidence="2" type="ORF">SNE40_013105</name>
</gene>
<dbReference type="PANTHER" id="PTHR46791:SF13">
    <property type="entry name" value="CLR5 DOMAIN-CONTAINING PROTEIN"/>
    <property type="match status" value="1"/>
</dbReference>
<name>A0AAN8JXG9_PATCE</name>
<proteinExistence type="predicted"/>
<evidence type="ECO:0000259" key="1">
    <source>
        <dbReference type="Pfam" id="PF24764"/>
    </source>
</evidence>
<dbReference type="Proteomes" id="UP001347796">
    <property type="component" value="Unassembled WGS sequence"/>
</dbReference>
<dbReference type="SUPFAM" id="SSF53098">
    <property type="entry name" value="Ribonuclease H-like"/>
    <property type="match status" value="1"/>
</dbReference>
<feature type="domain" description="Integrase core" evidence="1">
    <location>
        <begin position="127"/>
        <end position="308"/>
    </location>
</feature>
<dbReference type="Gene3D" id="3.30.420.10">
    <property type="entry name" value="Ribonuclease H-like superfamily/Ribonuclease H"/>
    <property type="match status" value="1"/>
</dbReference>
<reference evidence="3 4" key="1">
    <citation type="submission" date="2024-01" db="EMBL/GenBank/DDBJ databases">
        <title>The genome of the rayed Mediterranean limpet Patella caerulea (Linnaeus, 1758).</title>
        <authorList>
            <person name="Anh-Thu Weber A."/>
            <person name="Halstead-Nussloch G."/>
        </authorList>
    </citation>
    <scope>NUCLEOTIDE SEQUENCE [LARGE SCALE GENOMIC DNA]</scope>
    <source>
        <strain evidence="3">AATW-2023a</strain>
        <tissue evidence="3">Whole specimen</tissue>
    </source>
</reference>
<dbReference type="GO" id="GO:0003676">
    <property type="term" value="F:nucleic acid binding"/>
    <property type="evidence" value="ECO:0007669"/>
    <property type="project" value="InterPro"/>
</dbReference>